<protein>
    <submittedName>
        <fullName evidence="2">Uncharacterized protein</fullName>
    </submittedName>
</protein>
<evidence type="ECO:0000313" key="3">
    <source>
        <dbReference type="Proteomes" id="UP000735302"/>
    </source>
</evidence>
<feature type="compositionally biased region" description="Polar residues" evidence="1">
    <location>
        <begin position="228"/>
        <end position="238"/>
    </location>
</feature>
<keyword evidence="3" id="KW-1185">Reference proteome</keyword>
<sequence>MAYHTQPRPTEVRTEAFLKQEKMDRRQHNEENSNLPTSKQDVSFTKPVKNDHSYSFQAVHPNEHVLKINHSTRTSGRSAVMTVWVSWVQRSGGLIKQLEQTKEEAKAKEVLEEQCLQGDELPSCALNQAGPVTLIPGKSGFPNMAGVSKQFQSHNMPKKSHFSHDIVFDGALLSTTRASLVTELLKYFLYERQQIPLPVDQLESLVENSSRSVNGKENFNRSGPEIQSHPNGILNQVD</sequence>
<dbReference type="Proteomes" id="UP000735302">
    <property type="component" value="Unassembled WGS sequence"/>
</dbReference>
<feature type="compositionally biased region" description="Polar residues" evidence="1">
    <location>
        <begin position="32"/>
        <end position="42"/>
    </location>
</feature>
<dbReference type="Gene3D" id="3.30.900.20">
    <property type="match status" value="1"/>
</dbReference>
<dbReference type="InterPro" id="IPR009511">
    <property type="entry name" value="MAD1/Cdc20-bound-Mad2-bd"/>
</dbReference>
<dbReference type="Pfam" id="PF06581">
    <property type="entry name" value="p31comet"/>
    <property type="match status" value="1"/>
</dbReference>
<accession>A0AAV4CSS3</accession>
<proteinExistence type="predicted"/>
<evidence type="ECO:0000256" key="1">
    <source>
        <dbReference type="SAM" id="MobiDB-lite"/>
    </source>
</evidence>
<feature type="compositionally biased region" description="Basic and acidic residues" evidence="1">
    <location>
        <begin position="10"/>
        <end position="31"/>
    </location>
</feature>
<name>A0AAV4CSS3_9GAST</name>
<comment type="caution">
    <text evidence="2">The sequence shown here is derived from an EMBL/GenBank/DDBJ whole genome shotgun (WGS) entry which is preliminary data.</text>
</comment>
<feature type="region of interest" description="Disordered" evidence="1">
    <location>
        <begin position="213"/>
        <end position="238"/>
    </location>
</feature>
<feature type="region of interest" description="Disordered" evidence="1">
    <location>
        <begin position="1"/>
        <end position="42"/>
    </location>
</feature>
<evidence type="ECO:0000313" key="2">
    <source>
        <dbReference type="EMBL" id="GFO34900.1"/>
    </source>
</evidence>
<organism evidence="2 3">
    <name type="scientific">Plakobranchus ocellatus</name>
    <dbReference type="NCBI Taxonomy" id="259542"/>
    <lineage>
        <taxon>Eukaryota</taxon>
        <taxon>Metazoa</taxon>
        <taxon>Spiralia</taxon>
        <taxon>Lophotrochozoa</taxon>
        <taxon>Mollusca</taxon>
        <taxon>Gastropoda</taxon>
        <taxon>Heterobranchia</taxon>
        <taxon>Euthyneura</taxon>
        <taxon>Panpulmonata</taxon>
        <taxon>Sacoglossa</taxon>
        <taxon>Placobranchoidea</taxon>
        <taxon>Plakobranchidae</taxon>
        <taxon>Plakobranchus</taxon>
    </lineage>
</organism>
<dbReference type="EMBL" id="BLXT01006948">
    <property type="protein sequence ID" value="GFO34900.1"/>
    <property type="molecule type" value="Genomic_DNA"/>
</dbReference>
<dbReference type="GO" id="GO:0007096">
    <property type="term" value="P:regulation of exit from mitosis"/>
    <property type="evidence" value="ECO:0007669"/>
    <property type="project" value="InterPro"/>
</dbReference>
<dbReference type="GO" id="GO:0005634">
    <property type="term" value="C:nucleus"/>
    <property type="evidence" value="ECO:0007669"/>
    <property type="project" value="InterPro"/>
</dbReference>
<reference evidence="2 3" key="1">
    <citation type="journal article" date="2021" name="Elife">
        <title>Chloroplast acquisition without the gene transfer in kleptoplastic sea slugs, Plakobranchus ocellatus.</title>
        <authorList>
            <person name="Maeda T."/>
            <person name="Takahashi S."/>
            <person name="Yoshida T."/>
            <person name="Shimamura S."/>
            <person name="Takaki Y."/>
            <person name="Nagai Y."/>
            <person name="Toyoda A."/>
            <person name="Suzuki Y."/>
            <person name="Arimoto A."/>
            <person name="Ishii H."/>
            <person name="Satoh N."/>
            <person name="Nishiyama T."/>
            <person name="Hasebe M."/>
            <person name="Maruyama T."/>
            <person name="Minagawa J."/>
            <person name="Obokata J."/>
            <person name="Shigenobu S."/>
        </authorList>
    </citation>
    <scope>NUCLEOTIDE SEQUENCE [LARGE SCALE GENOMIC DNA]</scope>
</reference>
<dbReference type="InterPro" id="IPR053729">
    <property type="entry name" value="MAD2L1BP_domain_sf"/>
</dbReference>
<dbReference type="AlphaFoldDB" id="A0AAV4CSS3"/>
<gene>
    <name evidence="2" type="ORF">PoB_006140500</name>
</gene>